<proteinExistence type="predicted"/>
<evidence type="ECO:0000313" key="2">
    <source>
        <dbReference type="EMBL" id="KFI65749.1"/>
    </source>
</evidence>
<dbReference type="Proteomes" id="UP000029067">
    <property type="component" value="Unassembled WGS sequence"/>
</dbReference>
<dbReference type="RefSeq" id="WP_033515096.1">
    <property type="nucleotide sequence ID" value="NZ_JGYV01000001.1"/>
</dbReference>
<comment type="caution">
    <text evidence="2">The sequence shown here is derived from an EMBL/GenBank/DDBJ whole genome shotgun (WGS) entry which is preliminary data.</text>
</comment>
<evidence type="ECO:0000313" key="3">
    <source>
        <dbReference type="Proteomes" id="UP000029067"/>
    </source>
</evidence>
<gene>
    <name evidence="2" type="ORF">BCUN_0244</name>
</gene>
<sequence>MLTANLTGVPILSGNIVNIGRISGLDGADSIMVERLLKVWQAKYPRNLLRSRFYDAKQRFRNLRIAVPDDLARKIGNVVGWPQKSVRALADKSVFEGFETPSGDPQGVNTIVLDNHLTSDVSQAIISCYKHSCAFLTIDYDPADPTGTRILVTPRSADWSAAAWDPARRRIAGALTITGADRYGNITAFNVWLPGRNYACSVDLMGRWSAWRQDNRLDRVAVVPFTYDAQMDRPFGRSRINRALMSLTDMAQRTMVRMEASAEFYAAPKLWFLGLDEDAFEADTWNSLVADINSISRDQDNLVPEMHQVNQASMSPHGDMLETIAMLASAETDIPAERLGIRLTNPTSAEALAASENELTRVADRQNRMFGEQLMDAMRIAIQLRDNTAAAPDMTGIRPVWAPTRVVSDAARADFYTKVAGANSAWADSDVGLAKLGLTMEELASFRAYQREQRAKEQIDQLRANTAQQADTETKEKQVTETIDVNEASASGGRVS</sequence>
<keyword evidence="3" id="KW-1185">Reference proteome</keyword>
<evidence type="ECO:0000256" key="1">
    <source>
        <dbReference type="SAM" id="MobiDB-lite"/>
    </source>
</evidence>
<dbReference type="AlphaFoldDB" id="A0A087B3Z9"/>
<protein>
    <submittedName>
        <fullName evidence="2">Phage portal protein gp6-like protein</fullName>
    </submittedName>
</protein>
<accession>A0A087B3Z9</accession>
<dbReference type="OrthoDB" id="1780383at2"/>
<dbReference type="eggNOG" id="ENOG502Z839">
    <property type="taxonomic scope" value="Bacteria"/>
</dbReference>
<name>A0A087B3Z9_9BIFI</name>
<dbReference type="InterPro" id="IPR021145">
    <property type="entry name" value="Portal_protein_SPP1_Gp6-like"/>
</dbReference>
<dbReference type="Pfam" id="PF05133">
    <property type="entry name" value="SPP1_portal"/>
    <property type="match status" value="1"/>
</dbReference>
<dbReference type="EMBL" id="JGYV01000001">
    <property type="protein sequence ID" value="KFI65749.1"/>
    <property type="molecule type" value="Genomic_DNA"/>
</dbReference>
<reference evidence="2 3" key="1">
    <citation type="submission" date="2014-03" db="EMBL/GenBank/DDBJ databases">
        <title>Genomics of Bifidobacteria.</title>
        <authorList>
            <person name="Ventura M."/>
            <person name="Milani C."/>
            <person name="Lugli G.A."/>
        </authorList>
    </citation>
    <scope>NUCLEOTIDE SEQUENCE [LARGE SCALE GENOMIC DNA]</scope>
    <source>
        <strain evidence="2 3">LMG 10738</strain>
    </source>
</reference>
<dbReference type="STRING" id="1688.BCUN_0244"/>
<feature type="region of interest" description="Disordered" evidence="1">
    <location>
        <begin position="460"/>
        <end position="496"/>
    </location>
</feature>
<organism evidence="2 3">
    <name type="scientific">Bifidobacterium cuniculi</name>
    <dbReference type="NCBI Taxonomy" id="1688"/>
    <lineage>
        <taxon>Bacteria</taxon>
        <taxon>Bacillati</taxon>
        <taxon>Actinomycetota</taxon>
        <taxon>Actinomycetes</taxon>
        <taxon>Bifidobacteriales</taxon>
        <taxon>Bifidobacteriaceae</taxon>
        <taxon>Bifidobacterium</taxon>
    </lineage>
</organism>